<evidence type="ECO:0000259" key="8">
    <source>
        <dbReference type="Pfam" id="PF01551"/>
    </source>
</evidence>
<comment type="cofactor">
    <cofactor evidence="1">
        <name>Zn(2+)</name>
        <dbReference type="ChEBI" id="CHEBI:29105"/>
    </cofactor>
</comment>
<keyword evidence="4" id="KW-0479">Metal-binding</keyword>
<evidence type="ECO:0000313" key="10">
    <source>
        <dbReference type="EMBL" id="MBK9719453.1"/>
    </source>
</evidence>
<dbReference type="PANTHER" id="PTHR21666">
    <property type="entry name" value="PEPTIDASE-RELATED"/>
    <property type="match status" value="1"/>
</dbReference>
<dbReference type="Gene3D" id="3.10.450.350">
    <property type="match status" value="1"/>
</dbReference>
<name>A0A9D7SCU3_9BACT</name>
<keyword evidence="3" id="KW-0645">Protease</keyword>
<dbReference type="AlphaFoldDB" id="A0A9D7SCU3"/>
<comment type="subcellular location">
    <subcellularLocation>
        <location evidence="2">Cell envelope</location>
    </subcellularLocation>
</comment>
<comment type="caution">
    <text evidence="10">The sequence shown here is derived from an EMBL/GenBank/DDBJ whole genome shotgun (WGS) entry which is preliminary data.</text>
</comment>
<dbReference type="InterPro" id="IPR050570">
    <property type="entry name" value="Cell_wall_metabolism_enzyme"/>
</dbReference>
<evidence type="ECO:0000313" key="11">
    <source>
        <dbReference type="Proteomes" id="UP000808349"/>
    </source>
</evidence>
<protein>
    <submittedName>
        <fullName evidence="10">Peptidoglycan DD-metalloendopeptidase family protein</fullName>
    </submittedName>
</protein>
<accession>A0A9D7SCU3</accession>
<keyword evidence="6" id="KW-0862">Zinc</keyword>
<evidence type="ECO:0000256" key="4">
    <source>
        <dbReference type="ARBA" id="ARBA00022723"/>
    </source>
</evidence>
<dbReference type="CDD" id="cd12797">
    <property type="entry name" value="M23_peptidase"/>
    <property type="match status" value="1"/>
</dbReference>
<evidence type="ECO:0000256" key="5">
    <source>
        <dbReference type="ARBA" id="ARBA00022801"/>
    </source>
</evidence>
<evidence type="ECO:0000256" key="2">
    <source>
        <dbReference type="ARBA" id="ARBA00004196"/>
    </source>
</evidence>
<dbReference type="Gene3D" id="2.70.70.10">
    <property type="entry name" value="Glucose Permease (Domain IIA)"/>
    <property type="match status" value="1"/>
</dbReference>
<dbReference type="Pfam" id="PF19425">
    <property type="entry name" value="Csd3_N2"/>
    <property type="match status" value="1"/>
</dbReference>
<keyword evidence="5" id="KW-0378">Hydrolase</keyword>
<feature type="domain" description="M23ase beta-sheet core" evidence="8">
    <location>
        <begin position="233"/>
        <end position="328"/>
    </location>
</feature>
<evidence type="ECO:0000256" key="7">
    <source>
        <dbReference type="ARBA" id="ARBA00023049"/>
    </source>
</evidence>
<reference evidence="10 11" key="1">
    <citation type="submission" date="2020-10" db="EMBL/GenBank/DDBJ databases">
        <title>Connecting structure to function with the recovery of over 1000 high-quality activated sludge metagenome-assembled genomes encoding full-length rRNA genes using long-read sequencing.</title>
        <authorList>
            <person name="Singleton C.M."/>
            <person name="Petriglieri F."/>
            <person name="Kristensen J.M."/>
            <person name="Kirkegaard R.H."/>
            <person name="Michaelsen T.Y."/>
            <person name="Andersen M.H."/>
            <person name="Karst S.M."/>
            <person name="Dueholm M.S."/>
            <person name="Nielsen P.H."/>
            <person name="Albertsen M."/>
        </authorList>
    </citation>
    <scope>NUCLEOTIDE SEQUENCE [LARGE SCALE GENOMIC DNA]</scope>
    <source>
        <strain evidence="10">Ribe_18-Q3-R11-54_BAT3C.373</strain>
    </source>
</reference>
<proteinExistence type="predicted"/>
<evidence type="ECO:0000256" key="3">
    <source>
        <dbReference type="ARBA" id="ARBA00022670"/>
    </source>
</evidence>
<evidence type="ECO:0000256" key="6">
    <source>
        <dbReference type="ARBA" id="ARBA00022833"/>
    </source>
</evidence>
<dbReference type="GO" id="GO:0046872">
    <property type="term" value="F:metal ion binding"/>
    <property type="evidence" value="ECO:0007669"/>
    <property type="project" value="UniProtKB-KW"/>
</dbReference>
<organism evidence="10 11">
    <name type="scientific">Candidatus Defluviibacterium haderslevense</name>
    <dbReference type="NCBI Taxonomy" id="2981993"/>
    <lineage>
        <taxon>Bacteria</taxon>
        <taxon>Pseudomonadati</taxon>
        <taxon>Bacteroidota</taxon>
        <taxon>Saprospiria</taxon>
        <taxon>Saprospirales</taxon>
        <taxon>Saprospiraceae</taxon>
        <taxon>Candidatus Defluviibacterium</taxon>
    </lineage>
</organism>
<dbReference type="GO" id="GO:0004222">
    <property type="term" value="F:metalloendopeptidase activity"/>
    <property type="evidence" value="ECO:0007669"/>
    <property type="project" value="TreeGrafter"/>
</dbReference>
<gene>
    <name evidence="10" type="ORF">IPO85_18445</name>
</gene>
<dbReference type="GO" id="GO:0030313">
    <property type="term" value="C:cell envelope"/>
    <property type="evidence" value="ECO:0007669"/>
    <property type="project" value="UniProtKB-SubCell"/>
</dbReference>
<dbReference type="PANTHER" id="PTHR21666:SF288">
    <property type="entry name" value="CELL DIVISION PROTEIN YTFB"/>
    <property type="match status" value="1"/>
</dbReference>
<dbReference type="SUPFAM" id="SSF51261">
    <property type="entry name" value="Duplicated hybrid motif"/>
    <property type="match status" value="1"/>
</dbReference>
<evidence type="ECO:0000259" key="9">
    <source>
        <dbReference type="Pfam" id="PF19425"/>
    </source>
</evidence>
<dbReference type="InterPro" id="IPR011055">
    <property type="entry name" value="Dup_hybrid_motif"/>
</dbReference>
<dbReference type="InterPro" id="IPR016047">
    <property type="entry name" value="M23ase_b-sheet_dom"/>
</dbReference>
<feature type="domain" description="Csd3-like second N-terminal" evidence="9">
    <location>
        <begin position="99"/>
        <end position="220"/>
    </location>
</feature>
<keyword evidence="7" id="KW-0482">Metalloprotease</keyword>
<dbReference type="Proteomes" id="UP000808349">
    <property type="component" value="Unassembled WGS sequence"/>
</dbReference>
<dbReference type="Pfam" id="PF01551">
    <property type="entry name" value="Peptidase_M23"/>
    <property type="match status" value="1"/>
</dbReference>
<sequence length="376" mass="42206">MGFDLNHFEISKSKIKTGQLLPEILSDYGVASSKINQIIENLNGILDVKSIKAGNSYAMIHSNVCVRPDYFVYEINQYKSLLCDLSLVNCPIVIEKEREFRRELVGGTIKSSLWNALEEQGVSLGIIDQMEDALATSMDFHQIQLGNSFKLIFNRVWIEGEPTNEGDLIAAYFNTDRHEHFAFKYEVNNKKDYYDLNGRPLRRSFLQAPLRFSRISSPFNTKRFHPVLKYSRPHFGTDYAAPTGTPIMSVGEGVVTAASYTGGNGNFVKIRHDKTYETQYLHMSRFASGIRPGTHVNQGQIIGYVGSTGLATGPHVCFRFWKNGVQVDHRKLSFPAGLPLPGSILSDYLAFKDKIMAELNTITNESALVNSTNSKI</sequence>
<dbReference type="InterPro" id="IPR045834">
    <property type="entry name" value="Csd3_N2"/>
</dbReference>
<dbReference type="GO" id="GO:0006508">
    <property type="term" value="P:proteolysis"/>
    <property type="evidence" value="ECO:0007669"/>
    <property type="project" value="UniProtKB-KW"/>
</dbReference>
<dbReference type="EMBL" id="JADKFW010000021">
    <property type="protein sequence ID" value="MBK9719453.1"/>
    <property type="molecule type" value="Genomic_DNA"/>
</dbReference>
<evidence type="ECO:0000256" key="1">
    <source>
        <dbReference type="ARBA" id="ARBA00001947"/>
    </source>
</evidence>